<evidence type="ECO:0000256" key="1">
    <source>
        <dbReference type="SAM" id="SignalP"/>
    </source>
</evidence>
<evidence type="ECO:0000313" key="2">
    <source>
        <dbReference type="EMBL" id="GAA1294833.1"/>
    </source>
</evidence>
<proteinExistence type="predicted"/>
<organism evidence="2 3">
    <name type="scientific">Streptomyces javensis</name>
    <dbReference type="NCBI Taxonomy" id="114698"/>
    <lineage>
        <taxon>Bacteria</taxon>
        <taxon>Bacillati</taxon>
        <taxon>Actinomycetota</taxon>
        <taxon>Actinomycetes</taxon>
        <taxon>Kitasatosporales</taxon>
        <taxon>Streptomycetaceae</taxon>
        <taxon>Streptomyces</taxon>
        <taxon>Streptomyces violaceusniger group</taxon>
    </lineage>
</organism>
<sequence length="94" mass="9894">MRLRSALVTAVLGGTLALTAMAAPAQAAPAAPSTSAATRAASTTWAPGHAKYYSTYSSQAACENAGVTGDIHGRWSSWSCTRTLRGWELWVVYF</sequence>
<name>A0ABP4I3F3_9ACTN</name>
<feature type="chain" id="PRO_5045156127" description="Secreted protein" evidence="1">
    <location>
        <begin position="28"/>
        <end position="94"/>
    </location>
</feature>
<gene>
    <name evidence="2" type="ORF">GCM10009579_71550</name>
</gene>
<accession>A0ABP4I3F3</accession>
<reference evidence="3" key="1">
    <citation type="journal article" date="2019" name="Int. J. Syst. Evol. Microbiol.">
        <title>The Global Catalogue of Microorganisms (GCM) 10K type strain sequencing project: providing services to taxonomists for standard genome sequencing and annotation.</title>
        <authorList>
            <consortium name="The Broad Institute Genomics Platform"/>
            <consortium name="The Broad Institute Genome Sequencing Center for Infectious Disease"/>
            <person name="Wu L."/>
            <person name="Ma J."/>
        </authorList>
    </citation>
    <scope>NUCLEOTIDE SEQUENCE [LARGE SCALE GENOMIC DNA]</scope>
    <source>
        <strain evidence="3">JCM 11448</strain>
    </source>
</reference>
<protein>
    <recommendedName>
        <fullName evidence="4">Secreted protein</fullName>
    </recommendedName>
</protein>
<keyword evidence="3" id="KW-1185">Reference proteome</keyword>
<evidence type="ECO:0008006" key="4">
    <source>
        <dbReference type="Google" id="ProtNLM"/>
    </source>
</evidence>
<dbReference type="Proteomes" id="UP001500282">
    <property type="component" value="Unassembled WGS sequence"/>
</dbReference>
<keyword evidence="1" id="KW-0732">Signal</keyword>
<dbReference type="EMBL" id="BAAAIH010000057">
    <property type="protein sequence ID" value="GAA1294833.1"/>
    <property type="molecule type" value="Genomic_DNA"/>
</dbReference>
<feature type="signal peptide" evidence="1">
    <location>
        <begin position="1"/>
        <end position="27"/>
    </location>
</feature>
<evidence type="ECO:0000313" key="3">
    <source>
        <dbReference type="Proteomes" id="UP001500282"/>
    </source>
</evidence>
<comment type="caution">
    <text evidence="2">The sequence shown here is derived from an EMBL/GenBank/DDBJ whole genome shotgun (WGS) entry which is preliminary data.</text>
</comment>